<dbReference type="RefSeq" id="WP_137101628.1">
    <property type="nucleotide sequence ID" value="NZ_CP039865.1"/>
</dbReference>
<evidence type="ECO:0000313" key="3">
    <source>
        <dbReference type="EMBL" id="QCK88301.1"/>
    </source>
</evidence>
<evidence type="ECO:0000256" key="2">
    <source>
        <dbReference type="SAM" id="SignalP"/>
    </source>
</evidence>
<reference evidence="3 4" key="1">
    <citation type="submission" date="2019-04" db="EMBL/GenBank/DDBJ databases">
        <title>Phreatobacter aquaticus sp. nov.</title>
        <authorList>
            <person name="Choi A."/>
            <person name="Baek K."/>
        </authorList>
    </citation>
    <scope>NUCLEOTIDE SEQUENCE [LARGE SCALE GENOMIC DNA]</scope>
    <source>
        <strain evidence="3 4">NMCR1094</strain>
    </source>
</reference>
<gene>
    <name evidence="3" type="ORF">E8L99_22330</name>
</gene>
<feature type="chain" id="PRO_5020328558" evidence="2">
    <location>
        <begin position="17"/>
        <end position="144"/>
    </location>
</feature>
<keyword evidence="2" id="KW-0732">Signal</keyword>
<feature type="signal peptide" evidence="2">
    <location>
        <begin position="1"/>
        <end position="16"/>
    </location>
</feature>
<sequence>MSLALSALIAGQIAGAALVAAPVPQTGHRIVQAQYVQDSRGNLVGEGRRFGRGYDVERQRRSGTTTYRGTGRNFGGGYEQQGNRITGTGSRFGGGYEASRGRITGTGNNFGAGWQRNRDGSWSGTGRNFGRSCAAGSNPAVACR</sequence>
<accession>A0A4D7QPB3</accession>
<keyword evidence="4" id="KW-1185">Reference proteome</keyword>
<dbReference type="Proteomes" id="UP000298588">
    <property type="component" value="Chromosome"/>
</dbReference>
<feature type="compositionally biased region" description="Polar residues" evidence="1">
    <location>
        <begin position="80"/>
        <end position="89"/>
    </location>
</feature>
<feature type="region of interest" description="Disordered" evidence="1">
    <location>
        <begin position="64"/>
        <end position="130"/>
    </location>
</feature>
<dbReference type="AlphaFoldDB" id="A0A4D7QPB3"/>
<organism evidence="3 4">
    <name type="scientific">Phreatobacter aquaticus</name>
    <dbReference type="NCBI Taxonomy" id="2570229"/>
    <lineage>
        <taxon>Bacteria</taxon>
        <taxon>Pseudomonadati</taxon>
        <taxon>Pseudomonadota</taxon>
        <taxon>Alphaproteobacteria</taxon>
        <taxon>Hyphomicrobiales</taxon>
        <taxon>Phreatobacteraceae</taxon>
        <taxon>Phreatobacter</taxon>
    </lineage>
</organism>
<protein>
    <submittedName>
        <fullName evidence="3">Uncharacterized protein</fullName>
    </submittedName>
</protein>
<dbReference type="EMBL" id="CP039865">
    <property type="protein sequence ID" value="QCK88301.1"/>
    <property type="molecule type" value="Genomic_DNA"/>
</dbReference>
<dbReference type="KEGG" id="paqt:E8L99_22330"/>
<evidence type="ECO:0000313" key="4">
    <source>
        <dbReference type="Proteomes" id="UP000298588"/>
    </source>
</evidence>
<proteinExistence type="predicted"/>
<dbReference type="OrthoDB" id="9801194at2"/>
<name>A0A4D7QPB3_9HYPH</name>
<evidence type="ECO:0000256" key="1">
    <source>
        <dbReference type="SAM" id="MobiDB-lite"/>
    </source>
</evidence>